<accession>A0ACB8QBZ9</accession>
<name>A0ACB8QBZ9_9AGAM</name>
<protein>
    <submittedName>
        <fullName evidence="1">SGT1 protein-domain-containing protein</fullName>
    </submittedName>
</protein>
<sequence>MQINEIFNRSPSIAEDALYYELYPPSDACGKAPVTALALALQAFVDEALKGFIWHRDSFELKLREDEDKNAWHIVGYMRVGDSVDDEWCAVWLLREISARWDVAASVYDADGDFLLIEAADVLPTWVTPSNSENRVWIYKSQLQLIPLKHFSPSSTRRRRRRALADDADGDELDSGNVVNPEKADDWLSVQDALRLVRDPVEDTKAPPAVDEIVWERIKRYPAALSLHIHKTKAFLPIDIVKALAVQPSLVQKAVEVFYTRDPIQLRAAHKMSRFPPSQSVLRLVTMTRTAYAQLMGQKFYPPKIFGTWAEHEGGCVWRWKDIGMKIACGFEMLYQEGKNRVDAMKSADGLRASADARKDTLRRDPEYAAYIRTLMSAGYFKDEVEGSQLWKELEDKAVEVYMHTRQDEASLTRPSFAAQVNEAVVKSDRELSDQANELEDPDDWLNVNAADFDSLLAQKMGLGQGNENKGAEKSGTAMDVDGPSEDEEEAGDMIAKEQAARLQDLAKRVEKFLGGKGDIEGAKFEDERSDDDSDEEGEPSEFSDERFSDSEDEESEKMDDAARQAAMDKLVPGLEPSEYGRMPSQFYANSQRTAPARLDSSTVGGALSANSSLDFGDTKLTSTPQKPLRGPIIMRDRYDGVDSDDETDEEDPEQNSEDEEDQPQVVGEVEVDMCEEEDEFLEFSRQALGISDEQWANIIQERKARGAFVPSHVTTESQPKKQSSGTMQTISQSDEPKFRRPVPGPRPNANPDLDSFEAVMQAMEEELARARAEKRPFQPKTEGKGAADVEGKGKAKDEGVPEEEDVDIEAAMEAELRETLEGGEDEDEDGFPLGTDSGVDYNLIKNFLESFKSQGGLAGPVSNLAGRLQPGWNLPRDEA</sequence>
<proteinExistence type="predicted"/>
<evidence type="ECO:0000313" key="1">
    <source>
        <dbReference type="EMBL" id="KAI0029146.1"/>
    </source>
</evidence>
<dbReference type="Proteomes" id="UP000814128">
    <property type="component" value="Unassembled WGS sequence"/>
</dbReference>
<reference evidence="1" key="2">
    <citation type="journal article" date="2022" name="New Phytol.">
        <title>Evolutionary transition to the ectomycorrhizal habit in the genomes of a hyperdiverse lineage of mushroom-forming fungi.</title>
        <authorList>
            <person name="Looney B."/>
            <person name="Miyauchi S."/>
            <person name="Morin E."/>
            <person name="Drula E."/>
            <person name="Courty P.E."/>
            <person name="Kohler A."/>
            <person name="Kuo A."/>
            <person name="LaButti K."/>
            <person name="Pangilinan J."/>
            <person name="Lipzen A."/>
            <person name="Riley R."/>
            <person name="Andreopoulos W."/>
            <person name="He G."/>
            <person name="Johnson J."/>
            <person name="Nolan M."/>
            <person name="Tritt A."/>
            <person name="Barry K.W."/>
            <person name="Grigoriev I.V."/>
            <person name="Nagy L.G."/>
            <person name="Hibbett D."/>
            <person name="Henrissat B."/>
            <person name="Matheny P.B."/>
            <person name="Labbe J."/>
            <person name="Martin F.M."/>
        </authorList>
    </citation>
    <scope>NUCLEOTIDE SEQUENCE</scope>
    <source>
        <strain evidence="1">EC-137</strain>
    </source>
</reference>
<keyword evidence="2" id="KW-1185">Reference proteome</keyword>
<dbReference type="EMBL" id="MU273695">
    <property type="protein sequence ID" value="KAI0029146.1"/>
    <property type="molecule type" value="Genomic_DNA"/>
</dbReference>
<gene>
    <name evidence="1" type="ORF">K488DRAFT_57060</name>
</gene>
<organism evidence="1 2">
    <name type="scientific">Vararia minispora EC-137</name>
    <dbReference type="NCBI Taxonomy" id="1314806"/>
    <lineage>
        <taxon>Eukaryota</taxon>
        <taxon>Fungi</taxon>
        <taxon>Dikarya</taxon>
        <taxon>Basidiomycota</taxon>
        <taxon>Agaricomycotina</taxon>
        <taxon>Agaricomycetes</taxon>
        <taxon>Russulales</taxon>
        <taxon>Lachnocladiaceae</taxon>
        <taxon>Vararia</taxon>
    </lineage>
</organism>
<reference evidence="1" key="1">
    <citation type="submission" date="2021-02" db="EMBL/GenBank/DDBJ databases">
        <authorList>
            <consortium name="DOE Joint Genome Institute"/>
            <person name="Ahrendt S."/>
            <person name="Looney B.P."/>
            <person name="Miyauchi S."/>
            <person name="Morin E."/>
            <person name="Drula E."/>
            <person name="Courty P.E."/>
            <person name="Chicoki N."/>
            <person name="Fauchery L."/>
            <person name="Kohler A."/>
            <person name="Kuo A."/>
            <person name="Labutti K."/>
            <person name="Pangilinan J."/>
            <person name="Lipzen A."/>
            <person name="Riley R."/>
            <person name="Andreopoulos W."/>
            <person name="He G."/>
            <person name="Johnson J."/>
            <person name="Barry K.W."/>
            <person name="Grigoriev I.V."/>
            <person name="Nagy L."/>
            <person name="Hibbett D."/>
            <person name="Henrissat B."/>
            <person name="Matheny P.B."/>
            <person name="Labbe J."/>
            <person name="Martin F."/>
        </authorList>
    </citation>
    <scope>NUCLEOTIDE SEQUENCE</scope>
    <source>
        <strain evidence="1">EC-137</strain>
    </source>
</reference>
<evidence type="ECO:0000313" key="2">
    <source>
        <dbReference type="Proteomes" id="UP000814128"/>
    </source>
</evidence>
<comment type="caution">
    <text evidence="1">The sequence shown here is derived from an EMBL/GenBank/DDBJ whole genome shotgun (WGS) entry which is preliminary data.</text>
</comment>